<dbReference type="InterPro" id="IPR050902">
    <property type="entry name" value="ABC_Transporter_SBP"/>
</dbReference>
<name>A0A9X1S4E7_9MICO</name>
<evidence type="ECO:0000313" key="4">
    <source>
        <dbReference type="Proteomes" id="UP001139354"/>
    </source>
</evidence>
<evidence type="ECO:0000256" key="1">
    <source>
        <dbReference type="ARBA" id="ARBA00008814"/>
    </source>
</evidence>
<evidence type="ECO:0000259" key="2">
    <source>
        <dbReference type="PROSITE" id="PS50983"/>
    </source>
</evidence>
<dbReference type="PANTHER" id="PTHR30535:SF4">
    <property type="entry name" value="HEMIN-BINDING PERIPLASMIC PROTEIN HMUT"/>
    <property type="match status" value="1"/>
</dbReference>
<dbReference type="Pfam" id="PF01497">
    <property type="entry name" value="Peripla_BP_2"/>
    <property type="match status" value="1"/>
</dbReference>
<keyword evidence="4" id="KW-1185">Reference proteome</keyword>
<feature type="domain" description="Fe/B12 periplasmic-binding" evidence="2">
    <location>
        <begin position="141"/>
        <end position="405"/>
    </location>
</feature>
<dbReference type="AlphaFoldDB" id="A0A9X1S4E7"/>
<comment type="similarity">
    <text evidence="1">Belongs to the bacterial solute-binding protein 8 family.</text>
</comment>
<dbReference type="PANTHER" id="PTHR30535">
    <property type="entry name" value="VITAMIN B12-BINDING PROTEIN"/>
    <property type="match status" value="1"/>
</dbReference>
<proteinExistence type="inferred from homology"/>
<evidence type="ECO:0000313" key="3">
    <source>
        <dbReference type="EMBL" id="MCC2032925.1"/>
    </source>
</evidence>
<comment type="caution">
    <text evidence="3">The sequence shown here is derived from an EMBL/GenBank/DDBJ whole genome shotgun (WGS) entry which is preliminary data.</text>
</comment>
<dbReference type="SUPFAM" id="SSF53807">
    <property type="entry name" value="Helical backbone' metal receptor"/>
    <property type="match status" value="1"/>
</dbReference>
<organism evidence="3 4">
    <name type="scientific">Microbacterium allomyrinae</name>
    <dbReference type="NCBI Taxonomy" id="2830666"/>
    <lineage>
        <taxon>Bacteria</taxon>
        <taxon>Bacillati</taxon>
        <taxon>Actinomycetota</taxon>
        <taxon>Actinomycetes</taxon>
        <taxon>Micrococcales</taxon>
        <taxon>Microbacteriaceae</taxon>
        <taxon>Microbacterium</taxon>
    </lineage>
</organism>
<protein>
    <submittedName>
        <fullName evidence="3">ABC transporter substrate-binding protein</fullName>
    </submittedName>
</protein>
<sequence length="408" mass="42302">MFLSDSGICRSRAIVATTTSVRLTLLSHRGLRQGLPNSNQEILLTKPTHRPVRAVVALLALSLALTGCQGAGAHGADDGPATPPLAEVTVVDDPRSWEGPSTAVAGTTAIDPVTAGEVQLPVTVTDSQGTSVTVTDASRILALDIYGSLSRIVFELGLGDQVIGRDISSGFPEIAGVPLVTQNGHDLNAEAMLELNPTVILTDTSLGPWDTILQMREIGIPVVVVDSHRSIDGIGGLIAEVASALGVTERGSLLAERTQHAVAAKVAEIAAVTPADPADRLRMLFLYVRGQSGVYYLFGEESGADTLIEALGGIDVAGENGWIGMRPLTAEALVAANPDVILMMTKGLESVGGVDGLVEHIPAVAQTTAGQHRRIVDMSDTTILSFGPHTAGVLDALAVALYAPEDAS</sequence>
<accession>A0A9X1S4E7</accession>
<dbReference type="EMBL" id="JAGTTN010000003">
    <property type="protein sequence ID" value="MCC2032925.1"/>
    <property type="molecule type" value="Genomic_DNA"/>
</dbReference>
<reference evidence="3" key="1">
    <citation type="submission" date="2021-04" db="EMBL/GenBank/DDBJ databases">
        <title>Microbacterium tenobrionis sp. nov. and Microbacterium allomyrinae sp. nov., isolated from larvae of Tenobrio molitor and Allomyrina dichotoma, respectively.</title>
        <authorList>
            <person name="Lee S.D."/>
        </authorList>
    </citation>
    <scope>NUCLEOTIDE SEQUENCE</scope>
    <source>
        <strain evidence="3">BWT-G7</strain>
    </source>
</reference>
<dbReference type="PROSITE" id="PS50983">
    <property type="entry name" value="FE_B12_PBP"/>
    <property type="match status" value="1"/>
</dbReference>
<dbReference type="Gene3D" id="3.40.50.1980">
    <property type="entry name" value="Nitrogenase molybdenum iron protein domain"/>
    <property type="match status" value="2"/>
</dbReference>
<dbReference type="Proteomes" id="UP001139354">
    <property type="component" value="Unassembled WGS sequence"/>
</dbReference>
<dbReference type="InterPro" id="IPR002491">
    <property type="entry name" value="ABC_transptr_periplasmic_BD"/>
</dbReference>
<gene>
    <name evidence="3" type="ORF">KEC57_12120</name>
</gene>